<feature type="region of interest" description="Disordered" evidence="1">
    <location>
        <begin position="54"/>
        <end position="75"/>
    </location>
</feature>
<dbReference type="Gene3D" id="3.30.900.20">
    <property type="match status" value="1"/>
</dbReference>
<dbReference type="GO" id="GO:0007096">
    <property type="term" value="P:regulation of exit from mitosis"/>
    <property type="evidence" value="ECO:0007669"/>
    <property type="project" value="InterPro"/>
</dbReference>
<protein>
    <submittedName>
        <fullName evidence="2">MAD2L1-binding protein</fullName>
    </submittedName>
</protein>
<feature type="compositionally biased region" description="Basic and acidic residues" evidence="1">
    <location>
        <begin position="59"/>
        <end position="75"/>
    </location>
</feature>
<evidence type="ECO:0000256" key="1">
    <source>
        <dbReference type="SAM" id="MobiDB-lite"/>
    </source>
</evidence>
<reference evidence="2 3" key="1">
    <citation type="journal article" date="2021" name="Elife">
        <title>Chloroplast acquisition without the gene transfer in kleptoplastic sea slugs, Plakobranchus ocellatus.</title>
        <authorList>
            <person name="Maeda T."/>
            <person name="Takahashi S."/>
            <person name="Yoshida T."/>
            <person name="Shimamura S."/>
            <person name="Takaki Y."/>
            <person name="Nagai Y."/>
            <person name="Toyoda A."/>
            <person name="Suzuki Y."/>
            <person name="Arimoto A."/>
            <person name="Ishii H."/>
            <person name="Satoh N."/>
            <person name="Nishiyama T."/>
            <person name="Hasebe M."/>
            <person name="Maruyama T."/>
            <person name="Minagawa J."/>
            <person name="Obokata J."/>
            <person name="Shigenobu S."/>
        </authorList>
    </citation>
    <scope>NUCLEOTIDE SEQUENCE [LARGE SCALE GENOMIC DNA]</scope>
</reference>
<evidence type="ECO:0000313" key="3">
    <source>
        <dbReference type="Proteomes" id="UP000762676"/>
    </source>
</evidence>
<dbReference type="Proteomes" id="UP000762676">
    <property type="component" value="Unassembled WGS sequence"/>
</dbReference>
<gene>
    <name evidence="2" type="ORF">ElyMa_001670900</name>
</gene>
<dbReference type="EMBL" id="BMAT01003406">
    <property type="protein sequence ID" value="GFS24757.1"/>
    <property type="molecule type" value="Genomic_DNA"/>
</dbReference>
<dbReference type="InterPro" id="IPR053729">
    <property type="entry name" value="MAD2L1BP_domain_sf"/>
</dbReference>
<dbReference type="PANTHER" id="PTHR15681">
    <property type="entry name" value="MAD2L1-BINDING PROTEIN"/>
    <property type="match status" value="1"/>
</dbReference>
<accession>A0AAV4JTD6</accession>
<dbReference type="PANTHER" id="PTHR15681:SF1">
    <property type="entry name" value="MAD2L1-BINDING PROTEIN"/>
    <property type="match status" value="1"/>
</dbReference>
<organism evidence="2 3">
    <name type="scientific">Elysia marginata</name>
    <dbReference type="NCBI Taxonomy" id="1093978"/>
    <lineage>
        <taxon>Eukaryota</taxon>
        <taxon>Metazoa</taxon>
        <taxon>Spiralia</taxon>
        <taxon>Lophotrochozoa</taxon>
        <taxon>Mollusca</taxon>
        <taxon>Gastropoda</taxon>
        <taxon>Heterobranchia</taxon>
        <taxon>Euthyneura</taxon>
        <taxon>Panpulmonata</taxon>
        <taxon>Sacoglossa</taxon>
        <taxon>Placobranchoidea</taxon>
        <taxon>Plakobranchidae</taxon>
        <taxon>Elysia</taxon>
    </lineage>
</organism>
<dbReference type="InterPro" id="IPR009511">
    <property type="entry name" value="MAD1/Cdc20-bound-Mad2-bd"/>
</dbReference>
<sequence>MAGVSKIHSHEIIFDGALLSTTRASLVTELLQYFLYERQQIPLPVDQLRSVIDNARPQRSSDDNGIGRDGDLRLRPHSDCTVDEQEIYRVPITTNKFSSSAPQFRKVGNLLDELCQLSEKLRQAFETCPEIEQVAVLFGGTVVSPKESYVIKFPPPCPDADSLPLKSCKRNLFQQVISEDFLGSLTTTLAPTNVTVLISAPRTCPLQWFLPKQTLKSPKLGTIINFNFHCDYLVPICHDLTMADGEFELSGLELLDCSQCGSEGSSTLEEEPNSKNSPKDDSKNLAEAGTASCISDAAFQLSSRHPEPDAVSCSTVREKKHSDEGASPSPFLPRFCKHQRPNYIYSSKKHSYIKDKDLTANDSVAAKASGSSPSSDDFQHPIVHEMKHLRLSPHHIAGDQTDCIWYQSPIVIKGLKKQDLFAGKK</sequence>
<dbReference type="Pfam" id="PF06581">
    <property type="entry name" value="p31comet"/>
    <property type="match status" value="1"/>
</dbReference>
<dbReference type="AlphaFoldDB" id="A0AAV4JTD6"/>
<feature type="region of interest" description="Disordered" evidence="1">
    <location>
        <begin position="263"/>
        <end position="286"/>
    </location>
</feature>
<feature type="region of interest" description="Disordered" evidence="1">
    <location>
        <begin position="305"/>
        <end position="333"/>
    </location>
</feature>
<keyword evidence="3" id="KW-1185">Reference proteome</keyword>
<proteinExistence type="predicted"/>
<evidence type="ECO:0000313" key="2">
    <source>
        <dbReference type="EMBL" id="GFS24757.1"/>
    </source>
</evidence>
<dbReference type="GO" id="GO:0005634">
    <property type="term" value="C:nucleus"/>
    <property type="evidence" value="ECO:0007669"/>
    <property type="project" value="InterPro"/>
</dbReference>
<comment type="caution">
    <text evidence="2">The sequence shown here is derived from an EMBL/GenBank/DDBJ whole genome shotgun (WGS) entry which is preliminary data.</text>
</comment>
<name>A0AAV4JTD6_9GAST</name>